<proteinExistence type="predicted"/>
<gene>
    <name evidence="1" type="ORF">RPERSI_LOCUS7181</name>
</gene>
<evidence type="ECO:0000313" key="2">
    <source>
        <dbReference type="Proteomes" id="UP000789920"/>
    </source>
</evidence>
<sequence length="97" mass="10998">IQQGLVSDSRVLDIRDVELATAKVLESGIPVLVVSFNTQEVIVFRDRMTKEIIYGREDQIDQSTYLCVITKQEDYLTDPITTGWRIIGKINDSVPNI</sequence>
<dbReference type="EMBL" id="CAJVQC010011925">
    <property type="protein sequence ID" value="CAG8632791.1"/>
    <property type="molecule type" value="Genomic_DNA"/>
</dbReference>
<name>A0ACA9N9F1_9GLOM</name>
<keyword evidence="2" id="KW-1185">Reference proteome</keyword>
<evidence type="ECO:0000313" key="1">
    <source>
        <dbReference type="EMBL" id="CAG8632791.1"/>
    </source>
</evidence>
<dbReference type="Proteomes" id="UP000789920">
    <property type="component" value="Unassembled WGS sequence"/>
</dbReference>
<comment type="caution">
    <text evidence="1">The sequence shown here is derived from an EMBL/GenBank/DDBJ whole genome shotgun (WGS) entry which is preliminary data.</text>
</comment>
<accession>A0ACA9N9F1</accession>
<protein>
    <submittedName>
        <fullName evidence="1">6658_t:CDS:1</fullName>
    </submittedName>
</protein>
<feature type="non-terminal residue" evidence="1">
    <location>
        <position position="1"/>
    </location>
</feature>
<reference evidence="1" key="1">
    <citation type="submission" date="2021-06" db="EMBL/GenBank/DDBJ databases">
        <authorList>
            <person name="Kallberg Y."/>
            <person name="Tangrot J."/>
            <person name="Rosling A."/>
        </authorList>
    </citation>
    <scope>NUCLEOTIDE SEQUENCE</scope>
    <source>
        <strain evidence="1">MA461A</strain>
    </source>
</reference>
<organism evidence="1 2">
    <name type="scientific">Racocetra persica</name>
    <dbReference type="NCBI Taxonomy" id="160502"/>
    <lineage>
        <taxon>Eukaryota</taxon>
        <taxon>Fungi</taxon>
        <taxon>Fungi incertae sedis</taxon>
        <taxon>Mucoromycota</taxon>
        <taxon>Glomeromycotina</taxon>
        <taxon>Glomeromycetes</taxon>
        <taxon>Diversisporales</taxon>
        <taxon>Gigasporaceae</taxon>
        <taxon>Racocetra</taxon>
    </lineage>
</organism>